<dbReference type="Proteomes" id="UP000694005">
    <property type="component" value="Chromosome A06"/>
</dbReference>
<accession>A0A8D9DAG7</accession>
<reference evidence="1 2" key="1">
    <citation type="submission" date="2021-07" db="EMBL/GenBank/DDBJ databases">
        <authorList>
            <consortium name="Genoscope - CEA"/>
            <person name="William W."/>
        </authorList>
    </citation>
    <scope>NUCLEOTIDE SEQUENCE [LARGE SCALE GENOMIC DNA]</scope>
</reference>
<dbReference type="AlphaFoldDB" id="A0A8D9DAG7"/>
<proteinExistence type="predicted"/>
<gene>
    <name evidence="1" type="ORF">BRAPAZ1V2_A06P41490.2</name>
</gene>
<evidence type="ECO:0000313" key="2">
    <source>
        <dbReference type="Proteomes" id="UP000694005"/>
    </source>
</evidence>
<sequence>MKNILGLSVGLEILCSWKINSHSRKGSICLPSFSFIFFCYESKLTGLFKDWMLWFGLNFDQLTNSFLLVKVCSSHKFPADFSVVNSCILELVYACLITEEVSPESKMASVYFVQ</sequence>
<organism evidence="1 2">
    <name type="scientific">Brassica campestris</name>
    <name type="common">Field mustard</name>
    <dbReference type="NCBI Taxonomy" id="3711"/>
    <lineage>
        <taxon>Eukaryota</taxon>
        <taxon>Viridiplantae</taxon>
        <taxon>Streptophyta</taxon>
        <taxon>Embryophyta</taxon>
        <taxon>Tracheophyta</taxon>
        <taxon>Spermatophyta</taxon>
        <taxon>Magnoliopsida</taxon>
        <taxon>eudicotyledons</taxon>
        <taxon>Gunneridae</taxon>
        <taxon>Pentapetalae</taxon>
        <taxon>rosids</taxon>
        <taxon>malvids</taxon>
        <taxon>Brassicales</taxon>
        <taxon>Brassicaceae</taxon>
        <taxon>Brassiceae</taxon>
        <taxon>Brassica</taxon>
    </lineage>
</organism>
<evidence type="ECO:0000313" key="1">
    <source>
        <dbReference type="EMBL" id="CAG7871909.1"/>
    </source>
</evidence>
<dbReference type="Gramene" id="A06p41490.2_BraZ1">
    <property type="protein sequence ID" value="A06p41490.2_BraZ1.CDS.1"/>
    <property type="gene ID" value="A06g41490.2_BraZ1"/>
</dbReference>
<dbReference type="EMBL" id="LS974622">
    <property type="protein sequence ID" value="CAG7871909.1"/>
    <property type="molecule type" value="Genomic_DNA"/>
</dbReference>
<name>A0A8D9DAG7_BRACM</name>
<protein>
    <submittedName>
        <fullName evidence="1">Uncharacterized protein</fullName>
    </submittedName>
</protein>